<name>A0A849CDF2_9NOCA</name>
<evidence type="ECO:0000313" key="3">
    <source>
        <dbReference type="Proteomes" id="UP000586827"/>
    </source>
</evidence>
<protein>
    <submittedName>
        <fullName evidence="2">Uncharacterized protein</fullName>
    </submittedName>
</protein>
<keyword evidence="3" id="KW-1185">Reference proteome</keyword>
<comment type="caution">
    <text evidence="2">The sequence shown here is derived from an EMBL/GenBank/DDBJ whole genome shotgun (WGS) entry which is preliminary data.</text>
</comment>
<dbReference type="AlphaFoldDB" id="A0A849CDF2"/>
<reference evidence="2 3" key="1">
    <citation type="submission" date="2020-05" db="EMBL/GenBank/DDBJ databases">
        <title>MicrobeNet Type strains.</title>
        <authorList>
            <person name="Nicholson A.C."/>
        </authorList>
    </citation>
    <scope>NUCLEOTIDE SEQUENCE [LARGE SCALE GENOMIC DNA]</scope>
    <source>
        <strain evidence="2 3">JCM 3224</strain>
    </source>
</reference>
<accession>A0A849CDF2</accession>
<gene>
    <name evidence="2" type="ORF">HLB23_40200</name>
</gene>
<dbReference type="RefSeq" id="WP_157553620.1">
    <property type="nucleotide sequence ID" value="NZ_JABELX010000033.1"/>
</dbReference>
<dbReference type="Proteomes" id="UP000586827">
    <property type="component" value="Unassembled WGS sequence"/>
</dbReference>
<evidence type="ECO:0000313" key="2">
    <source>
        <dbReference type="EMBL" id="NNH76006.1"/>
    </source>
</evidence>
<feature type="region of interest" description="Disordered" evidence="1">
    <location>
        <begin position="176"/>
        <end position="248"/>
    </location>
</feature>
<evidence type="ECO:0000256" key="1">
    <source>
        <dbReference type="SAM" id="MobiDB-lite"/>
    </source>
</evidence>
<dbReference type="EMBL" id="JABELX010000033">
    <property type="protein sequence ID" value="NNH76006.1"/>
    <property type="molecule type" value="Genomic_DNA"/>
</dbReference>
<sequence length="248" mass="27217">MTDTPDDLRRRATRLRRGVGQLGVLESVIDAAEGPWLGAMDADGRGAAELRMHLVGRYRLTVVVSNVGKLNHVQMTTPSGEWVLSSKTLLRRGWTDTVKMPKQSEWLNYVVDWVTDTSGAVDRRAVIEWRLIGADRLLANMNDTIDSVRANLLEREEVRDELAAEVAGLRAELETLGSRDETSPAAAEQPMSVADPVDASEETDALAGPEIPPVGERELPVQQGDEAIDDDAIETDRLEPRTSSSAHQ</sequence>
<organism evidence="2 3">
    <name type="scientific">Nocardia uniformis</name>
    <dbReference type="NCBI Taxonomy" id="53432"/>
    <lineage>
        <taxon>Bacteria</taxon>
        <taxon>Bacillati</taxon>
        <taxon>Actinomycetota</taxon>
        <taxon>Actinomycetes</taxon>
        <taxon>Mycobacteriales</taxon>
        <taxon>Nocardiaceae</taxon>
        <taxon>Nocardia</taxon>
    </lineage>
</organism>
<proteinExistence type="predicted"/>